<feature type="compositionally biased region" description="Basic and acidic residues" evidence="2">
    <location>
        <begin position="778"/>
        <end position="793"/>
    </location>
</feature>
<accession>A0A9P9Y2A0</accession>
<feature type="compositionally biased region" description="Low complexity" evidence="2">
    <location>
        <begin position="39"/>
        <end position="53"/>
    </location>
</feature>
<dbReference type="InterPro" id="IPR038988">
    <property type="entry name" value="Sas4"/>
</dbReference>
<feature type="domain" description="Something about silencing protein 4" evidence="3">
    <location>
        <begin position="603"/>
        <end position="698"/>
    </location>
</feature>
<reference evidence="4" key="2">
    <citation type="submission" date="2022-07" db="EMBL/GenBank/DDBJ databases">
        <authorList>
            <person name="Goncalves M.F.M."/>
            <person name="Hilario S."/>
            <person name="Van De Peer Y."/>
            <person name="Esteves A.C."/>
            <person name="Alves A."/>
        </authorList>
    </citation>
    <scope>NUCLEOTIDE SEQUENCE</scope>
    <source>
        <strain evidence="4">MUM 19.33</strain>
    </source>
</reference>
<dbReference type="EMBL" id="JAGIXG020000014">
    <property type="protein sequence ID" value="KAI6782278.1"/>
    <property type="molecule type" value="Genomic_DNA"/>
</dbReference>
<feature type="compositionally biased region" description="Basic and acidic residues" evidence="2">
    <location>
        <begin position="693"/>
        <end position="705"/>
    </location>
</feature>
<keyword evidence="1" id="KW-0175">Coiled coil</keyword>
<feature type="compositionally biased region" description="Polar residues" evidence="2">
    <location>
        <begin position="729"/>
        <end position="738"/>
    </location>
</feature>
<dbReference type="GO" id="GO:0004402">
    <property type="term" value="F:histone acetyltransferase activity"/>
    <property type="evidence" value="ECO:0007669"/>
    <property type="project" value="TreeGrafter"/>
</dbReference>
<evidence type="ECO:0000259" key="3">
    <source>
        <dbReference type="Pfam" id="PF15460"/>
    </source>
</evidence>
<feature type="region of interest" description="Disordered" evidence="2">
    <location>
        <begin position="124"/>
        <end position="206"/>
    </location>
</feature>
<name>A0A9P9Y2A0_9HYPO</name>
<sequence>MPTSSYGGQGSGAMSNARVRWKKASVVARRAGHDDLESDSSSLTTTATNASVSEQERVRKKSEQILGRSKQKAQMMGLQYFLEMVDVKHREERQYYLVKVDDEGRLRWAKNDARVDTTNAYKDSIQGIVPADDPTPAYDPDTQPRHDSSLLRGSSTDSAASSARSRRRADREAKYLNPQGNDSDSADEHEDEEPDEHQHPQMRKVKHFSASTIWNKLLRKSVKEGTWIFVADTSFRSRISAAGLIKIKDGRITSLSPLSGHYRPPASSFRSFVHSLREGGVDMSKVTISKSFAILVGLESYKRARKKSKHLLGKMTNRKERLVHPEEFRQQEEEAMDTSRSAAREREVVAAEMEESKTATRGRLAAVLSSARQLSLNKQSRDGNVSNISHVSYSYQIRALPSQRFTLIAKTMRSTTLVANGLRHPLLTSNQAVAEGGGTGGAQGRTKRKLQQSVAQGRADTPPAGAGQTSAANLTKHQAKVANGIRHELDRLATEGGVDREGKRKLRSQESTRFKSELAQYFPDYDEVIGNDEKQEYLFNVDTPILVSDSANESDDRPLGPDHGTVVSVRSYGDALYTEVSNAQRIDLSSLGLQQSKNITPEDPLHDSNYENIHRRAERLERNIRNTEKGRAQHDRDRIVQLKESLEGQDWLKVMGVSGVTEARKKTFEPARRYFISGCQAIIDKFTNWKNEEKRRKAEKNKADAEAEEEDEEEAESEEASDEEDDSSRGTSEASSPAKQLREEAMARSRLTARTAKRPRPRPLLRTDPPAGPPPPPKEFKSFFEKQHERDSAVNRTRRGRKVLAWGLPIPELSDVDFELPAHFLDEDKMRARARKKRADKRRSKG</sequence>
<feature type="region of interest" description="Disordered" evidence="2">
    <location>
        <begin position="28"/>
        <end position="70"/>
    </location>
</feature>
<dbReference type="GeneID" id="75834835"/>
<feature type="coiled-coil region" evidence="1">
    <location>
        <begin position="610"/>
        <end position="637"/>
    </location>
</feature>
<gene>
    <name evidence="4" type="ORF">J7T54_008364</name>
</gene>
<evidence type="ECO:0000256" key="2">
    <source>
        <dbReference type="SAM" id="MobiDB-lite"/>
    </source>
</evidence>
<dbReference type="PANTHER" id="PTHR38422">
    <property type="entry name" value="SOMETHING ABOUT SILENCING PROTEIN 4"/>
    <property type="match status" value="1"/>
</dbReference>
<proteinExistence type="predicted"/>
<protein>
    <recommendedName>
        <fullName evidence="3">Something about silencing protein 4 domain-containing protein</fullName>
    </recommendedName>
</protein>
<dbReference type="OrthoDB" id="1938992at2759"/>
<comment type="caution">
    <text evidence="4">The sequence shown here is derived from an EMBL/GenBank/DDBJ whole genome shotgun (WGS) entry which is preliminary data.</text>
</comment>
<dbReference type="Proteomes" id="UP001055219">
    <property type="component" value="Unassembled WGS sequence"/>
</dbReference>
<feature type="compositionally biased region" description="Low complexity" evidence="2">
    <location>
        <begin position="152"/>
        <end position="163"/>
    </location>
</feature>
<feature type="region of interest" description="Disordered" evidence="2">
    <location>
        <begin position="432"/>
        <end position="471"/>
    </location>
</feature>
<dbReference type="GO" id="GO:0033255">
    <property type="term" value="C:SAS acetyltransferase complex"/>
    <property type="evidence" value="ECO:0007669"/>
    <property type="project" value="InterPro"/>
</dbReference>
<reference evidence="4" key="1">
    <citation type="journal article" date="2021" name="J Fungi (Basel)">
        <title>Genomic and Metabolomic Analyses of the Marine Fungus Emericellopsis cladophorae: Insights into Saltwater Adaptability Mechanisms and Its Biosynthetic Potential.</title>
        <authorList>
            <person name="Goncalves M.F.M."/>
            <person name="Hilario S."/>
            <person name="Van de Peer Y."/>
            <person name="Esteves A.C."/>
            <person name="Alves A."/>
        </authorList>
    </citation>
    <scope>NUCLEOTIDE SEQUENCE</scope>
    <source>
        <strain evidence="4">MUM 19.33</strain>
    </source>
</reference>
<feature type="compositionally biased region" description="Low complexity" evidence="2">
    <location>
        <begin position="130"/>
        <end position="141"/>
    </location>
</feature>
<feature type="compositionally biased region" description="Acidic residues" evidence="2">
    <location>
        <begin position="706"/>
        <end position="726"/>
    </location>
</feature>
<dbReference type="Pfam" id="PF15460">
    <property type="entry name" value="SAS4"/>
    <property type="match status" value="1"/>
</dbReference>
<feature type="compositionally biased region" description="Acidic residues" evidence="2">
    <location>
        <begin position="184"/>
        <end position="195"/>
    </location>
</feature>
<organism evidence="4 5">
    <name type="scientific">Emericellopsis cladophorae</name>
    <dbReference type="NCBI Taxonomy" id="2686198"/>
    <lineage>
        <taxon>Eukaryota</taxon>
        <taxon>Fungi</taxon>
        <taxon>Dikarya</taxon>
        <taxon>Ascomycota</taxon>
        <taxon>Pezizomycotina</taxon>
        <taxon>Sordariomycetes</taxon>
        <taxon>Hypocreomycetidae</taxon>
        <taxon>Hypocreales</taxon>
        <taxon>Bionectriaceae</taxon>
        <taxon>Emericellopsis</taxon>
    </lineage>
</organism>
<evidence type="ECO:0000313" key="4">
    <source>
        <dbReference type="EMBL" id="KAI6782278.1"/>
    </source>
</evidence>
<evidence type="ECO:0000313" key="5">
    <source>
        <dbReference type="Proteomes" id="UP001055219"/>
    </source>
</evidence>
<feature type="compositionally biased region" description="Basic and acidic residues" evidence="2">
    <location>
        <begin position="54"/>
        <end position="63"/>
    </location>
</feature>
<feature type="region of interest" description="Disordered" evidence="2">
    <location>
        <begin position="693"/>
        <end position="798"/>
    </location>
</feature>
<evidence type="ECO:0000256" key="1">
    <source>
        <dbReference type="SAM" id="Coils"/>
    </source>
</evidence>
<dbReference type="RefSeq" id="XP_051363134.1">
    <property type="nucleotide sequence ID" value="XM_051505395.1"/>
</dbReference>
<keyword evidence="5" id="KW-1185">Reference proteome</keyword>
<dbReference type="AlphaFoldDB" id="A0A9P9Y2A0"/>
<dbReference type="PANTHER" id="PTHR38422:SF1">
    <property type="entry name" value="SOMETHING ABOUT SILENCING PROTEIN 4"/>
    <property type="match status" value="1"/>
</dbReference>
<dbReference type="InterPro" id="IPR029184">
    <property type="entry name" value="Sas4_dom"/>
</dbReference>